<organism evidence="1 2">
    <name type="scientific">Candidatus Uhrbacteria bacterium GW2011_GWC1_41_20</name>
    <dbReference type="NCBI Taxonomy" id="1618983"/>
    <lineage>
        <taxon>Bacteria</taxon>
        <taxon>Candidatus Uhriibacteriota</taxon>
    </lineage>
</organism>
<name>A0A0G0VI02_9BACT</name>
<evidence type="ECO:0000313" key="1">
    <source>
        <dbReference type="EMBL" id="KKR99271.1"/>
    </source>
</evidence>
<proteinExistence type="predicted"/>
<dbReference type="EMBL" id="LCAW01000008">
    <property type="protein sequence ID" value="KKR99271.1"/>
    <property type="molecule type" value="Genomic_DNA"/>
</dbReference>
<reference evidence="1 2" key="1">
    <citation type="journal article" date="2015" name="Nature">
        <title>rRNA introns, odd ribosomes, and small enigmatic genomes across a large radiation of phyla.</title>
        <authorList>
            <person name="Brown C.T."/>
            <person name="Hug L.A."/>
            <person name="Thomas B.C."/>
            <person name="Sharon I."/>
            <person name="Castelle C.J."/>
            <person name="Singh A."/>
            <person name="Wilkins M.J."/>
            <person name="Williams K.H."/>
            <person name="Banfield J.F."/>
        </authorList>
    </citation>
    <scope>NUCLEOTIDE SEQUENCE [LARGE SCALE GENOMIC DNA]</scope>
</reference>
<gene>
    <name evidence="1" type="ORF">UU50_C0008G0027</name>
</gene>
<sequence length="88" mass="9914">MSERLVQMGKDRESDRLVNQRVDGTPIRDLFMEEGLLVVNHEDIETAKNTMTYALGKATREEVESLKTLPMPEARALATKLVERQAAA</sequence>
<evidence type="ECO:0000313" key="2">
    <source>
        <dbReference type="Proteomes" id="UP000033930"/>
    </source>
</evidence>
<comment type="caution">
    <text evidence="1">The sequence shown here is derived from an EMBL/GenBank/DDBJ whole genome shotgun (WGS) entry which is preliminary data.</text>
</comment>
<dbReference type="Proteomes" id="UP000033930">
    <property type="component" value="Unassembled WGS sequence"/>
</dbReference>
<protein>
    <submittedName>
        <fullName evidence="1">Uncharacterized protein</fullName>
    </submittedName>
</protein>
<dbReference type="AlphaFoldDB" id="A0A0G0VI02"/>
<accession>A0A0G0VI02</accession>